<dbReference type="PROSITE" id="PS51257">
    <property type="entry name" value="PROKAR_LIPOPROTEIN"/>
    <property type="match status" value="1"/>
</dbReference>
<evidence type="ECO:0000313" key="3">
    <source>
        <dbReference type="Proteomes" id="UP000249842"/>
    </source>
</evidence>
<gene>
    <name evidence="2" type="ORF">DJ021_01715</name>
</gene>
<reference evidence="3" key="1">
    <citation type="submission" date="2018-05" db="EMBL/GenBank/DDBJ databases">
        <authorList>
            <person name="Li X."/>
        </authorList>
    </citation>
    <scope>NUCLEOTIDE SEQUENCE [LARGE SCALE GENOMIC DNA]</scope>
    <source>
        <strain evidence="3">HKS-05</strain>
    </source>
</reference>
<comment type="caution">
    <text evidence="2">The sequence shown here is derived from an EMBL/GenBank/DDBJ whole genome shotgun (WGS) entry which is preliminary data.</text>
</comment>
<evidence type="ECO:0000256" key="1">
    <source>
        <dbReference type="SAM" id="SignalP"/>
    </source>
</evidence>
<accession>A0A328AVG3</accession>
<evidence type="ECO:0008006" key="4">
    <source>
        <dbReference type="Google" id="ProtNLM"/>
    </source>
</evidence>
<dbReference type="EMBL" id="QFYP01000001">
    <property type="protein sequence ID" value="RAK58599.1"/>
    <property type="molecule type" value="Genomic_DNA"/>
</dbReference>
<dbReference type="Proteomes" id="UP000249842">
    <property type="component" value="Unassembled WGS sequence"/>
</dbReference>
<feature type="signal peptide" evidence="1">
    <location>
        <begin position="1"/>
        <end position="19"/>
    </location>
</feature>
<sequence length="150" mass="15632">MRHLIILALTATLMLSACARDRLYGGMDWSLNSVEGEGLKLAYGEPDSDDVLVMLSCAPRSGQVALAVNAPEGAQATINLSSGRRSARYVAALEPNAGDGALAEVTARASDPVLANFGRTGELTVTVDGRSAALPGDRTRAQRFLAGCRA</sequence>
<name>A0A328AVG3_9CAUL</name>
<dbReference type="AlphaFoldDB" id="A0A328AVG3"/>
<proteinExistence type="predicted"/>
<protein>
    <recommendedName>
        <fullName evidence="4">Lipoprotein</fullName>
    </recommendedName>
</protein>
<dbReference type="RefSeq" id="WP_111455892.1">
    <property type="nucleotide sequence ID" value="NZ_QFYP01000001.1"/>
</dbReference>
<feature type="chain" id="PRO_5016453224" description="Lipoprotein" evidence="1">
    <location>
        <begin position="20"/>
        <end position="150"/>
    </location>
</feature>
<keyword evidence="1" id="KW-0732">Signal</keyword>
<organism evidence="2 3">
    <name type="scientific">Phenylobacterium hankyongense</name>
    <dbReference type="NCBI Taxonomy" id="1813876"/>
    <lineage>
        <taxon>Bacteria</taxon>
        <taxon>Pseudomonadati</taxon>
        <taxon>Pseudomonadota</taxon>
        <taxon>Alphaproteobacteria</taxon>
        <taxon>Caulobacterales</taxon>
        <taxon>Caulobacteraceae</taxon>
        <taxon>Phenylobacterium</taxon>
    </lineage>
</organism>
<keyword evidence="3" id="KW-1185">Reference proteome</keyword>
<dbReference type="OrthoDB" id="7203442at2"/>
<evidence type="ECO:0000313" key="2">
    <source>
        <dbReference type="EMBL" id="RAK58599.1"/>
    </source>
</evidence>